<dbReference type="PROSITE" id="PS51766">
    <property type="entry name" value="DOCKERIN"/>
    <property type="match status" value="1"/>
</dbReference>
<dbReference type="InterPro" id="IPR018247">
    <property type="entry name" value="EF_Hand_1_Ca_BS"/>
</dbReference>
<dbReference type="Gene3D" id="1.10.1330.10">
    <property type="entry name" value="Dockerin domain"/>
    <property type="match status" value="1"/>
</dbReference>
<reference evidence="7" key="1">
    <citation type="submission" date="2015-07" db="EMBL/GenBank/DDBJ databases">
        <title>Near-Complete Genome Sequence of the Cellulolytic Bacterium Bacteroides (Pseudobacteroides) cellulosolvens ATCC 35603.</title>
        <authorList>
            <person name="Dassa B."/>
            <person name="Utturkar S.M."/>
            <person name="Klingeman D.M."/>
            <person name="Hurt R.A."/>
            <person name="Keller M."/>
            <person name="Xu J."/>
            <person name="Reddy Y.H.K."/>
            <person name="Borovok I."/>
            <person name="Grinberg I.R."/>
            <person name="Lamed R."/>
            <person name="Zhivin O."/>
            <person name="Bayer E.A."/>
            <person name="Brown S.D."/>
        </authorList>
    </citation>
    <scope>NUCLEOTIDE SEQUENCE [LARGE SCALE GENOMIC DNA]</scope>
    <source>
        <strain evidence="7">DSM 2933</strain>
    </source>
</reference>
<dbReference type="PATRIC" id="fig|398512.5.peg.5665"/>
<feature type="domain" description="Dockerin" evidence="5">
    <location>
        <begin position="226"/>
        <end position="288"/>
    </location>
</feature>
<dbReference type="GO" id="GO:0004553">
    <property type="term" value="F:hydrolase activity, hydrolyzing O-glycosyl compounds"/>
    <property type="evidence" value="ECO:0007669"/>
    <property type="project" value="InterPro"/>
</dbReference>
<dbReference type="EMBL" id="LGTC01000001">
    <property type="protein sequence ID" value="KNY30123.1"/>
    <property type="molecule type" value="Genomic_DNA"/>
</dbReference>
<dbReference type="GO" id="GO:0030246">
    <property type="term" value="F:carbohydrate binding"/>
    <property type="evidence" value="ECO:0007669"/>
    <property type="project" value="InterPro"/>
</dbReference>
<keyword evidence="7" id="KW-1185">Reference proteome</keyword>
<dbReference type="Proteomes" id="UP000036923">
    <property type="component" value="Unassembled WGS sequence"/>
</dbReference>
<dbReference type="RefSeq" id="WP_036945220.1">
    <property type="nucleotide sequence ID" value="NZ_JQKC01000045.1"/>
</dbReference>
<dbReference type="Gene3D" id="2.60.40.680">
    <property type="match status" value="1"/>
</dbReference>
<dbReference type="SUPFAM" id="SSF63446">
    <property type="entry name" value="Type I dockerin domain"/>
    <property type="match status" value="1"/>
</dbReference>
<gene>
    <name evidence="6" type="ORF">Bccel_5400</name>
</gene>
<evidence type="ECO:0000256" key="2">
    <source>
        <dbReference type="ARBA" id="ARBA00022525"/>
    </source>
</evidence>
<accession>A0A0L6JWA2</accession>
<organism evidence="6 7">
    <name type="scientific">Pseudobacteroides cellulosolvens ATCC 35603 = DSM 2933</name>
    <dbReference type="NCBI Taxonomy" id="398512"/>
    <lineage>
        <taxon>Bacteria</taxon>
        <taxon>Bacillati</taxon>
        <taxon>Bacillota</taxon>
        <taxon>Clostridia</taxon>
        <taxon>Eubacteriales</taxon>
        <taxon>Oscillospiraceae</taxon>
        <taxon>Pseudobacteroides</taxon>
    </lineage>
</organism>
<comment type="subcellular location">
    <subcellularLocation>
        <location evidence="1">Secreted</location>
    </subcellularLocation>
</comment>
<dbReference type="InterPro" id="IPR002102">
    <property type="entry name" value="Cohesin_dom"/>
</dbReference>
<dbReference type="SUPFAM" id="SSF49384">
    <property type="entry name" value="Carbohydrate-binding domain"/>
    <property type="match status" value="1"/>
</dbReference>
<feature type="chain" id="PRO_5005566530" evidence="4">
    <location>
        <begin position="36"/>
        <end position="288"/>
    </location>
</feature>
<feature type="signal peptide" evidence="4">
    <location>
        <begin position="1"/>
        <end position="35"/>
    </location>
</feature>
<dbReference type="AlphaFoldDB" id="A0A0L6JWA2"/>
<dbReference type="InterPro" id="IPR016134">
    <property type="entry name" value="Dockerin_dom"/>
</dbReference>
<evidence type="ECO:0000256" key="3">
    <source>
        <dbReference type="ARBA" id="ARBA00022737"/>
    </source>
</evidence>
<evidence type="ECO:0000259" key="5">
    <source>
        <dbReference type="PROSITE" id="PS51766"/>
    </source>
</evidence>
<comment type="caution">
    <text evidence="6">The sequence shown here is derived from an EMBL/GenBank/DDBJ whole genome shotgun (WGS) entry which is preliminary data.</text>
</comment>
<evidence type="ECO:0000313" key="7">
    <source>
        <dbReference type="Proteomes" id="UP000036923"/>
    </source>
</evidence>
<keyword evidence="2" id="KW-0964">Secreted</keyword>
<dbReference type="InterPro" id="IPR002105">
    <property type="entry name" value="Dockerin_1_rpt"/>
</dbReference>
<dbReference type="GO" id="GO:0000272">
    <property type="term" value="P:polysaccharide catabolic process"/>
    <property type="evidence" value="ECO:0007669"/>
    <property type="project" value="InterPro"/>
</dbReference>
<evidence type="ECO:0000256" key="4">
    <source>
        <dbReference type="SAM" id="SignalP"/>
    </source>
</evidence>
<keyword evidence="4" id="KW-0732">Signal</keyword>
<keyword evidence="3" id="KW-0677">Repeat</keyword>
<evidence type="ECO:0000256" key="1">
    <source>
        <dbReference type="ARBA" id="ARBA00004613"/>
    </source>
</evidence>
<dbReference type="GO" id="GO:0005576">
    <property type="term" value="C:extracellular region"/>
    <property type="evidence" value="ECO:0007669"/>
    <property type="project" value="UniProtKB-SubCell"/>
</dbReference>
<dbReference type="CDD" id="cd14254">
    <property type="entry name" value="Dockerin_II"/>
    <property type="match status" value="1"/>
</dbReference>
<dbReference type="CDD" id="cd08547">
    <property type="entry name" value="Type_II_cohesin"/>
    <property type="match status" value="1"/>
</dbReference>
<sequence precursor="true">MKQIKTIRSMTKKAVSLLLTMGILIAAMPVMNSSAADTAEKGTLTLSVDKTSAIQGDIITATLSIKNIKNFAGYQVNMMYDPKVLQPIIPFGDDFLPYLNLTAVEPGTLLANSKYSPVDLVFHDVEIGLLSFGRSYVQLASYKNSANVESTGSIGVIRFRVLKVLPTEIYFKDTKVLPNGFVGTSIFDYNGAQTTYYDIIQPGKIFTGSSSTPKVITPGPTSTPAPVGVPEDINGDRAVNMADVVLMAASFNAISTSPNYNKKCDINNDGTVNMSDVVKLSLKFNYTY</sequence>
<dbReference type="Pfam" id="PF00963">
    <property type="entry name" value="Cohesin"/>
    <property type="match status" value="1"/>
</dbReference>
<protein>
    <submittedName>
        <fullName evidence="6">Cellulosome anchoring protein cohesin region</fullName>
    </submittedName>
</protein>
<dbReference type="InterPro" id="IPR008965">
    <property type="entry name" value="CBM2/CBM3_carb-bd_dom_sf"/>
</dbReference>
<dbReference type="PROSITE" id="PS00018">
    <property type="entry name" value="EF_HAND_1"/>
    <property type="match status" value="1"/>
</dbReference>
<name>A0A0L6JWA2_9FIRM</name>
<proteinExistence type="predicted"/>
<dbReference type="Pfam" id="PF00404">
    <property type="entry name" value="Dockerin_1"/>
    <property type="match status" value="1"/>
</dbReference>
<dbReference type="eggNOG" id="ENOG502ZBGB">
    <property type="taxonomic scope" value="Bacteria"/>
</dbReference>
<dbReference type="InterPro" id="IPR036439">
    <property type="entry name" value="Dockerin_dom_sf"/>
</dbReference>
<dbReference type="OrthoDB" id="9768786at2"/>
<evidence type="ECO:0000313" key="6">
    <source>
        <dbReference type="EMBL" id="KNY30123.1"/>
    </source>
</evidence>